<protein>
    <submittedName>
        <fullName evidence="2">Uncharacterized protein</fullName>
    </submittedName>
</protein>
<evidence type="ECO:0000313" key="2">
    <source>
        <dbReference type="WBParaSite" id="PS1159_v2.g15129.t1"/>
    </source>
</evidence>
<organism evidence="1 2">
    <name type="scientific">Panagrolaimus sp. PS1159</name>
    <dbReference type="NCBI Taxonomy" id="55785"/>
    <lineage>
        <taxon>Eukaryota</taxon>
        <taxon>Metazoa</taxon>
        <taxon>Ecdysozoa</taxon>
        <taxon>Nematoda</taxon>
        <taxon>Chromadorea</taxon>
        <taxon>Rhabditida</taxon>
        <taxon>Tylenchina</taxon>
        <taxon>Panagrolaimomorpha</taxon>
        <taxon>Panagrolaimoidea</taxon>
        <taxon>Panagrolaimidae</taxon>
        <taxon>Panagrolaimus</taxon>
    </lineage>
</organism>
<accession>A0AC35FBJ3</accession>
<evidence type="ECO:0000313" key="1">
    <source>
        <dbReference type="Proteomes" id="UP000887580"/>
    </source>
</evidence>
<dbReference type="Proteomes" id="UP000887580">
    <property type="component" value="Unplaced"/>
</dbReference>
<proteinExistence type="predicted"/>
<reference evidence="2" key="1">
    <citation type="submission" date="2022-11" db="UniProtKB">
        <authorList>
            <consortium name="WormBaseParasite"/>
        </authorList>
    </citation>
    <scope>IDENTIFICATION</scope>
</reference>
<sequence>MSKGTYAKLIAAVGTKTKELEDLSYDATQKIIDLYDIEEEAHQVIKKKCKEICDAKYYRLKNAPVQVNDLPQIDVGEFQQKLKESRNVKLENKKRDEELKKQINEKKKKIAEMEEIIRRKLDIINEAKQQFLQ</sequence>
<dbReference type="WBParaSite" id="PS1159_v2.g15129.t1">
    <property type="protein sequence ID" value="PS1159_v2.g15129.t1"/>
    <property type="gene ID" value="PS1159_v2.g15129"/>
</dbReference>
<name>A0AC35FBJ3_9BILA</name>